<dbReference type="EMBL" id="JYIY01000074">
    <property type="protein sequence ID" value="KJL36350.1"/>
    <property type="molecule type" value="Genomic_DNA"/>
</dbReference>
<organism evidence="2 3">
    <name type="scientific">Microbacterium ginsengisoli</name>
    <dbReference type="NCBI Taxonomy" id="400772"/>
    <lineage>
        <taxon>Bacteria</taxon>
        <taxon>Bacillati</taxon>
        <taxon>Actinomycetota</taxon>
        <taxon>Actinomycetes</taxon>
        <taxon>Micrococcales</taxon>
        <taxon>Microbacteriaceae</taxon>
        <taxon>Microbacterium</taxon>
    </lineage>
</organism>
<dbReference type="CDD" id="cd00118">
    <property type="entry name" value="LysM"/>
    <property type="match status" value="1"/>
</dbReference>
<keyword evidence="3" id="KW-1185">Reference proteome</keyword>
<name>A0A0F0LVM1_9MICO</name>
<dbReference type="STRING" id="400772.RR49_01682"/>
<dbReference type="OrthoDB" id="5084290at2"/>
<dbReference type="SMART" id="SM00257">
    <property type="entry name" value="LysM"/>
    <property type="match status" value="1"/>
</dbReference>
<evidence type="ECO:0000313" key="2">
    <source>
        <dbReference type="EMBL" id="KJL36350.1"/>
    </source>
</evidence>
<accession>A0A0F0LVM1</accession>
<sequence>MTTIPLTLAPRTRLRMTRRGRRVLVFLAALPFLIGVSAGIVSGGAALASRDAGAPAGTYQTVTVEAGDSLWSIAERVAPQADPRDVVDAFVRLNALGNGTVVAGEQLSIPAEYAPAR</sequence>
<dbReference type="Proteomes" id="UP000033451">
    <property type="component" value="Unassembled WGS sequence"/>
</dbReference>
<comment type="caution">
    <text evidence="2">The sequence shown here is derived from an EMBL/GenBank/DDBJ whole genome shotgun (WGS) entry which is preliminary data.</text>
</comment>
<protein>
    <submittedName>
        <fullName evidence="2">Cell division suppressor protein YneA</fullName>
    </submittedName>
</protein>
<gene>
    <name evidence="2" type="primary">yneA</name>
    <name evidence="2" type="ORF">RR49_01682</name>
</gene>
<dbReference type="Pfam" id="PF01476">
    <property type="entry name" value="LysM"/>
    <property type="match status" value="1"/>
</dbReference>
<dbReference type="PROSITE" id="PS51782">
    <property type="entry name" value="LYSM"/>
    <property type="match status" value="1"/>
</dbReference>
<dbReference type="Gene3D" id="3.10.350.10">
    <property type="entry name" value="LysM domain"/>
    <property type="match status" value="1"/>
</dbReference>
<evidence type="ECO:0000313" key="3">
    <source>
        <dbReference type="Proteomes" id="UP000033451"/>
    </source>
</evidence>
<keyword evidence="2" id="KW-0132">Cell division</keyword>
<feature type="domain" description="LysM" evidence="1">
    <location>
        <begin position="60"/>
        <end position="109"/>
    </location>
</feature>
<dbReference type="PATRIC" id="fig|400772.4.peg.1704"/>
<dbReference type="AlphaFoldDB" id="A0A0F0LVM1"/>
<dbReference type="InterPro" id="IPR018392">
    <property type="entry name" value="LysM"/>
</dbReference>
<dbReference type="RefSeq" id="WP_045247617.1">
    <property type="nucleotide sequence ID" value="NZ_JYIY01000074.1"/>
</dbReference>
<reference evidence="2 3" key="1">
    <citation type="submission" date="2015-02" db="EMBL/GenBank/DDBJ databases">
        <title>Draft genome sequences of ten Microbacterium spp. with emphasis on heavy metal contaminated environments.</title>
        <authorList>
            <person name="Corretto E."/>
        </authorList>
    </citation>
    <scope>NUCLEOTIDE SEQUENCE [LARGE SCALE GENOMIC DNA]</scope>
    <source>
        <strain evidence="2 3">DSM 18659</strain>
    </source>
</reference>
<evidence type="ECO:0000259" key="1">
    <source>
        <dbReference type="PROSITE" id="PS51782"/>
    </source>
</evidence>
<dbReference type="InterPro" id="IPR036779">
    <property type="entry name" value="LysM_dom_sf"/>
</dbReference>
<keyword evidence="2" id="KW-0131">Cell cycle</keyword>
<proteinExistence type="predicted"/>
<dbReference type="GO" id="GO:0051301">
    <property type="term" value="P:cell division"/>
    <property type="evidence" value="ECO:0007669"/>
    <property type="project" value="UniProtKB-KW"/>
</dbReference>